<evidence type="ECO:0000313" key="2">
    <source>
        <dbReference type="WBParaSite" id="PTRK_0000238200.1"/>
    </source>
</evidence>
<organism evidence="1 2">
    <name type="scientific">Parastrongyloides trichosuri</name>
    <name type="common">Possum-specific nematode worm</name>
    <dbReference type="NCBI Taxonomy" id="131310"/>
    <lineage>
        <taxon>Eukaryota</taxon>
        <taxon>Metazoa</taxon>
        <taxon>Ecdysozoa</taxon>
        <taxon>Nematoda</taxon>
        <taxon>Chromadorea</taxon>
        <taxon>Rhabditida</taxon>
        <taxon>Tylenchina</taxon>
        <taxon>Panagrolaimomorpha</taxon>
        <taxon>Strongyloidoidea</taxon>
        <taxon>Strongyloididae</taxon>
        <taxon>Parastrongyloides</taxon>
    </lineage>
</organism>
<name>A0A0N4Z5J6_PARTI</name>
<dbReference type="Proteomes" id="UP000038045">
    <property type="component" value="Unplaced"/>
</dbReference>
<proteinExistence type="predicted"/>
<accession>A0A0N4Z5J6</accession>
<keyword evidence="1" id="KW-1185">Reference proteome</keyword>
<evidence type="ECO:0000313" key="1">
    <source>
        <dbReference type="Proteomes" id="UP000038045"/>
    </source>
</evidence>
<sequence>MVAVRCPGTGFKYEGKNVSFVQSDEASEQEISGLGKDNGKSVWKIATKRKPTDNEITFNCGKLIGSTFLSKEHEWDLKLIYKNQSTPLKVEMKNLDSSDMSYPSSCSALPDRKYIIKYNDV</sequence>
<protein>
    <submittedName>
        <fullName evidence="2">DUF5727 domain-containing protein</fullName>
    </submittedName>
</protein>
<dbReference type="AlphaFoldDB" id="A0A0N4Z5J6"/>
<reference evidence="2" key="1">
    <citation type="submission" date="2016-03" db="UniProtKB">
        <authorList>
            <consortium name="WormBaseParasite"/>
        </authorList>
    </citation>
    <scope>IDENTIFICATION</scope>
</reference>
<dbReference type="WBParaSite" id="PTRK_0000238200.1">
    <property type="protein sequence ID" value="PTRK_0000238200.1"/>
    <property type="gene ID" value="PTRK_0000238200"/>
</dbReference>